<proteinExistence type="predicted"/>
<sequence length="28" mass="3106">MASTTFSMQTVHSSYSAFQVLFLSSSLF</sequence>
<dbReference type="EMBL" id="GGEC01019869">
    <property type="protein sequence ID" value="MBX00353.1"/>
    <property type="molecule type" value="Transcribed_RNA"/>
</dbReference>
<reference evidence="1" key="1">
    <citation type="submission" date="2018-02" db="EMBL/GenBank/DDBJ databases">
        <title>Rhizophora mucronata_Transcriptome.</title>
        <authorList>
            <person name="Meera S.P."/>
            <person name="Sreeshan A."/>
            <person name="Augustine A."/>
        </authorList>
    </citation>
    <scope>NUCLEOTIDE SEQUENCE</scope>
    <source>
        <tissue evidence="1">Leaf</tissue>
    </source>
</reference>
<protein>
    <submittedName>
        <fullName evidence="1">Uncharacterized protein</fullName>
    </submittedName>
</protein>
<dbReference type="AlphaFoldDB" id="A0A2P2K3S8"/>
<organism evidence="1">
    <name type="scientific">Rhizophora mucronata</name>
    <name type="common">Asiatic mangrove</name>
    <dbReference type="NCBI Taxonomy" id="61149"/>
    <lineage>
        <taxon>Eukaryota</taxon>
        <taxon>Viridiplantae</taxon>
        <taxon>Streptophyta</taxon>
        <taxon>Embryophyta</taxon>
        <taxon>Tracheophyta</taxon>
        <taxon>Spermatophyta</taxon>
        <taxon>Magnoliopsida</taxon>
        <taxon>eudicotyledons</taxon>
        <taxon>Gunneridae</taxon>
        <taxon>Pentapetalae</taxon>
        <taxon>rosids</taxon>
        <taxon>fabids</taxon>
        <taxon>Malpighiales</taxon>
        <taxon>Rhizophoraceae</taxon>
        <taxon>Rhizophora</taxon>
    </lineage>
</organism>
<name>A0A2P2K3S8_RHIMU</name>
<accession>A0A2P2K3S8</accession>
<evidence type="ECO:0000313" key="1">
    <source>
        <dbReference type="EMBL" id="MBX00353.1"/>
    </source>
</evidence>